<proteinExistence type="predicted"/>
<evidence type="ECO:0000259" key="1">
    <source>
        <dbReference type="Pfam" id="PF07561"/>
    </source>
</evidence>
<sequence length="127" mass="14245">MNIGPQVKCQVNTCVHWIKDLCAAGNIDILYEEEGKMAQQQEQTECKTFYKKRGLANFIGGMDNVNWLGMAKEYVMPGQQMSPSVTCIVSSCKYWAQGDLCNAQEIDITGIDARECQDTDCSTFVDR</sequence>
<evidence type="ECO:0000313" key="2">
    <source>
        <dbReference type="EMBL" id="WRO21724.1"/>
    </source>
</evidence>
<feature type="domain" description="DUF1540" evidence="1">
    <location>
        <begin position="7"/>
        <end position="49"/>
    </location>
</feature>
<dbReference type="RefSeq" id="WP_366924555.1">
    <property type="nucleotide sequence ID" value="NZ_CP121694.1"/>
</dbReference>
<gene>
    <name evidence="2" type="ORF">MFMK1_001536</name>
</gene>
<organism evidence="2 3">
    <name type="scientific">Metallumcola ferriviriculae</name>
    <dbReference type="NCBI Taxonomy" id="3039180"/>
    <lineage>
        <taxon>Bacteria</taxon>
        <taxon>Bacillati</taxon>
        <taxon>Bacillota</taxon>
        <taxon>Clostridia</taxon>
        <taxon>Neomoorellales</taxon>
        <taxon>Desulfitibacteraceae</taxon>
        <taxon>Metallumcola</taxon>
    </lineage>
</organism>
<reference evidence="2 3" key="1">
    <citation type="submission" date="2023-04" db="EMBL/GenBank/DDBJ databases">
        <authorList>
            <person name="Hsu D."/>
        </authorList>
    </citation>
    <scope>NUCLEOTIDE SEQUENCE [LARGE SCALE GENOMIC DNA]</scope>
    <source>
        <strain evidence="2 3">MK1</strain>
    </source>
</reference>
<dbReference type="Pfam" id="PF07561">
    <property type="entry name" value="DUF1540"/>
    <property type="match status" value="2"/>
</dbReference>
<name>A0AAU0UPF4_9FIRM</name>
<dbReference type="EMBL" id="CP121694">
    <property type="protein sequence ID" value="WRO21724.1"/>
    <property type="molecule type" value="Genomic_DNA"/>
</dbReference>
<protein>
    <submittedName>
        <fullName evidence="2">DUF1540 domain-containing protein</fullName>
    </submittedName>
</protein>
<dbReference type="Proteomes" id="UP001329915">
    <property type="component" value="Chromosome"/>
</dbReference>
<dbReference type="InterPro" id="IPR011437">
    <property type="entry name" value="DUF1540"/>
</dbReference>
<keyword evidence="3" id="KW-1185">Reference proteome</keyword>
<dbReference type="AlphaFoldDB" id="A0AAU0UPF4"/>
<feature type="domain" description="DUF1540" evidence="1">
    <location>
        <begin position="85"/>
        <end position="124"/>
    </location>
</feature>
<evidence type="ECO:0000313" key="3">
    <source>
        <dbReference type="Proteomes" id="UP001329915"/>
    </source>
</evidence>
<dbReference type="KEGG" id="dbc:MFMK1_001536"/>
<accession>A0AAU0UPF4</accession>